<gene>
    <name evidence="2" type="ORF">ASZ90_000902</name>
</gene>
<protein>
    <submittedName>
        <fullName evidence="2">Basic proline-rich protein</fullName>
    </submittedName>
</protein>
<accession>A0A0W8G7V5</accession>
<feature type="region of interest" description="Disordered" evidence="1">
    <location>
        <begin position="49"/>
        <end position="75"/>
    </location>
</feature>
<feature type="region of interest" description="Disordered" evidence="1">
    <location>
        <begin position="189"/>
        <end position="265"/>
    </location>
</feature>
<feature type="region of interest" description="Disordered" evidence="1">
    <location>
        <begin position="101"/>
        <end position="130"/>
    </location>
</feature>
<feature type="region of interest" description="Disordered" evidence="1">
    <location>
        <begin position="419"/>
        <end position="499"/>
    </location>
</feature>
<feature type="compositionally biased region" description="Basic residues" evidence="1">
    <location>
        <begin position="61"/>
        <end position="72"/>
    </location>
</feature>
<feature type="compositionally biased region" description="Basic and acidic residues" evidence="1">
    <location>
        <begin position="208"/>
        <end position="219"/>
    </location>
</feature>
<sequence length="499" mass="53165">MIGQLGHGLVEGQGHGGPLVAGLEIQAHGKIPGSHPRPGPHHLVEGTGHGLRAPQRPQGRCQKHRHGGRARRGQSQGRGLLHLLPGLFGIGGQDRRGQNQHILHPGHGRGISPEAFPPLKGHHRRPGRLGGHELHERLITRAVLGQKPWTVREPVPGRRNGPGETFVVLGSGPDPQGLFPRARIGNQRHQVRTQGIRPLAGNLSFVKRPGEEHLRESRPGKGSVRPSDRPGDGEHHPARDRIRGGPLPDAEGVPLGEGLFDLPVPDRRPGVEALRKAAVPGIDRAGPGLQGHADEREDILELPENLPESRDHVAQDGAALPHCGVRRPPGRGPCRHGQADGQRGSPVRGRTVVSRPQDQIGRPRPGTPEIRSRRQGASGRAPSPVGQGLFRLPGHEAHGELQGGLAAAKHHGIVRGRLGEFPGHEARDAGVDPLADGRPEMEGFLAMHGGHHSHGDQAEGQQKQKQFPAQAHGGSMVVQQGNGSYPPPNGRRIAGKASP</sequence>
<reference evidence="2" key="1">
    <citation type="journal article" date="2015" name="Proc. Natl. Acad. Sci. U.S.A.">
        <title>Networks of energetic and metabolic interactions define dynamics in microbial communities.</title>
        <authorList>
            <person name="Embree M."/>
            <person name="Liu J.K."/>
            <person name="Al-Bassam M.M."/>
            <person name="Zengler K."/>
        </authorList>
    </citation>
    <scope>NUCLEOTIDE SEQUENCE</scope>
</reference>
<proteinExistence type="predicted"/>
<feature type="compositionally biased region" description="Basic and acidic residues" evidence="1">
    <location>
        <begin position="226"/>
        <end position="243"/>
    </location>
</feature>
<dbReference type="EMBL" id="LNQE01000121">
    <property type="protein sequence ID" value="KUG29200.1"/>
    <property type="molecule type" value="Genomic_DNA"/>
</dbReference>
<organism evidence="2">
    <name type="scientific">hydrocarbon metagenome</name>
    <dbReference type="NCBI Taxonomy" id="938273"/>
    <lineage>
        <taxon>unclassified sequences</taxon>
        <taxon>metagenomes</taxon>
        <taxon>ecological metagenomes</taxon>
    </lineage>
</organism>
<feature type="compositionally biased region" description="Basic and acidic residues" evidence="1">
    <location>
        <begin position="422"/>
        <end position="441"/>
    </location>
</feature>
<name>A0A0W8G7V5_9ZZZZ</name>
<comment type="caution">
    <text evidence="2">The sequence shown here is derived from an EMBL/GenBank/DDBJ whole genome shotgun (WGS) entry which is preliminary data.</text>
</comment>
<evidence type="ECO:0000256" key="1">
    <source>
        <dbReference type="SAM" id="MobiDB-lite"/>
    </source>
</evidence>
<evidence type="ECO:0000313" key="2">
    <source>
        <dbReference type="EMBL" id="KUG29200.1"/>
    </source>
</evidence>
<feature type="region of interest" description="Disordered" evidence="1">
    <location>
        <begin position="320"/>
        <end position="395"/>
    </location>
</feature>
<dbReference type="AlphaFoldDB" id="A0A0W8G7V5"/>